<keyword evidence="1" id="KW-0175">Coiled coil</keyword>
<dbReference type="AlphaFoldDB" id="A0A9P3USP0"/>
<feature type="region of interest" description="Disordered" evidence="2">
    <location>
        <begin position="334"/>
        <end position="396"/>
    </location>
</feature>
<gene>
    <name evidence="3" type="ORF">LshimejAT787_1201490</name>
</gene>
<feature type="region of interest" description="Disordered" evidence="2">
    <location>
        <begin position="120"/>
        <end position="145"/>
    </location>
</feature>
<dbReference type="Proteomes" id="UP001063166">
    <property type="component" value="Unassembled WGS sequence"/>
</dbReference>
<feature type="compositionally biased region" description="Acidic residues" evidence="2">
    <location>
        <begin position="352"/>
        <end position="364"/>
    </location>
</feature>
<evidence type="ECO:0000256" key="1">
    <source>
        <dbReference type="SAM" id="Coils"/>
    </source>
</evidence>
<feature type="coiled-coil region" evidence="1">
    <location>
        <begin position="305"/>
        <end position="332"/>
    </location>
</feature>
<protein>
    <submittedName>
        <fullName evidence="3">Uncharacterized protein</fullName>
    </submittedName>
</protein>
<dbReference type="EMBL" id="BRPK01000012">
    <property type="protein sequence ID" value="GLB42700.1"/>
    <property type="molecule type" value="Genomic_DNA"/>
</dbReference>
<comment type="caution">
    <text evidence="3">The sequence shown here is derived from an EMBL/GenBank/DDBJ whole genome shotgun (WGS) entry which is preliminary data.</text>
</comment>
<feature type="compositionally biased region" description="Low complexity" evidence="2">
    <location>
        <begin position="366"/>
        <end position="380"/>
    </location>
</feature>
<organism evidence="3 4">
    <name type="scientific">Lyophyllum shimeji</name>
    <name type="common">Hon-shimeji</name>
    <name type="synonym">Tricholoma shimeji</name>
    <dbReference type="NCBI Taxonomy" id="47721"/>
    <lineage>
        <taxon>Eukaryota</taxon>
        <taxon>Fungi</taxon>
        <taxon>Dikarya</taxon>
        <taxon>Basidiomycota</taxon>
        <taxon>Agaricomycotina</taxon>
        <taxon>Agaricomycetes</taxon>
        <taxon>Agaricomycetidae</taxon>
        <taxon>Agaricales</taxon>
        <taxon>Tricholomatineae</taxon>
        <taxon>Lyophyllaceae</taxon>
        <taxon>Lyophyllum</taxon>
    </lineage>
</organism>
<evidence type="ECO:0000313" key="3">
    <source>
        <dbReference type="EMBL" id="GLB42700.1"/>
    </source>
</evidence>
<feature type="coiled-coil region" evidence="1">
    <location>
        <begin position="205"/>
        <end position="232"/>
    </location>
</feature>
<evidence type="ECO:0000256" key="2">
    <source>
        <dbReference type="SAM" id="MobiDB-lite"/>
    </source>
</evidence>
<name>A0A9P3USP0_LYOSH</name>
<proteinExistence type="predicted"/>
<dbReference type="OrthoDB" id="3008788at2759"/>
<keyword evidence="4" id="KW-1185">Reference proteome</keyword>
<reference evidence="3" key="1">
    <citation type="submission" date="2022-07" db="EMBL/GenBank/DDBJ databases">
        <title>The genome of Lyophyllum shimeji provides insight into the initial evolution of ectomycorrhizal fungal genome.</title>
        <authorList>
            <person name="Kobayashi Y."/>
            <person name="Shibata T."/>
            <person name="Hirakawa H."/>
            <person name="Shigenobu S."/>
            <person name="Nishiyama T."/>
            <person name="Yamada A."/>
            <person name="Hasebe M."/>
            <person name="Kawaguchi M."/>
        </authorList>
    </citation>
    <scope>NUCLEOTIDE SEQUENCE</scope>
    <source>
        <strain evidence="3">AT787</strain>
    </source>
</reference>
<feature type="compositionally biased region" description="Low complexity" evidence="2">
    <location>
        <begin position="467"/>
        <end position="479"/>
    </location>
</feature>
<sequence>MAMLYTHTHPALTADDASESTSFPIAGSIPSLPIILTASVVLLAVDATITLFRRRTIPSPTLIAAEPVTTPAAADDDPPPACRSLTRFVDKTRSILADVQALEKQLASSKAFRARLSLSSQHHLPSTTPKPKPKTTTTTTTTNTRRAAPSCAFSAFCDRLLLTNRIWKQERELSALRASLASSTKRSRATAFHTFCEQLLLHNRIWQLERAAAALREENARVRREREKAVTRAARRMVCDVQKERMVEEFVKDLIGEVKSERERCEREVRGQWVGEYRRVREEVERMRVAREARMVEQEVGNELEERLVQRVREAEGRVRELEERLARYVEEDEDEVTLNGADGGCEAGVREDDEDATEVETDTISELSTSSTCVSSGGSIKRPSTSSPGLPPRRRCISHGTGKTLQGPTSAALKPLMIDQAKAVSTLSANLAVATRTCNHSGRPLAVRNRTTSVIVRSPTAGSGSGSSTRSGSRLGTLKVDTRPPWRV</sequence>
<accession>A0A9P3USP0</accession>
<feature type="region of interest" description="Disordered" evidence="2">
    <location>
        <begin position="458"/>
        <end position="489"/>
    </location>
</feature>
<evidence type="ECO:0000313" key="4">
    <source>
        <dbReference type="Proteomes" id="UP001063166"/>
    </source>
</evidence>